<feature type="region of interest" description="Disordered" evidence="1">
    <location>
        <begin position="1"/>
        <end position="24"/>
    </location>
</feature>
<feature type="compositionally biased region" description="Polar residues" evidence="1">
    <location>
        <begin position="158"/>
        <end position="171"/>
    </location>
</feature>
<feature type="compositionally biased region" description="Polar residues" evidence="1">
    <location>
        <begin position="1"/>
        <end position="21"/>
    </location>
</feature>
<protein>
    <submittedName>
        <fullName evidence="2">Uncharacterized protein</fullName>
    </submittedName>
</protein>
<dbReference type="OrthoDB" id="6366430at2759"/>
<organism evidence="2 3">
    <name type="scientific">Portunus trituberculatus</name>
    <name type="common">Swimming crab</name>
    <name type="synonym">Neptunus trituberculatus</name>
    <dbReference type="NCBI Taxonomy" id="210409"/>
    <lineage>
        <taxon>Eukaryota</taxon>
        <taxon>Metazoa</taxon>
        <taxon>Ecdysozoa</taxon>
        <taxon>Arthropoda</taxon>
        <taxon>Crustacea</taxon>
        <taxon>Multicrustacea</taxon>
        <taxon>Malacostraca</taxon>
        <taxon>Eumalacostraca</taxon>
        <taxon>Eucarida</taxon>
        <taxon>Decapoda</taxon>
        <taxon>Pleocyemata</taxon>
        <taxon>Brachyura</taxon>
        <taxon>Eubrachyura</taxon>
        <taxon>Portunoidea</taxon>
        <taxon>Portunidae</taxon>
        <taxon>Portuninae</taxon>
        <taxon>Portunus</taxon>
    </lineage>
</organism>
<evidence type="ECO:0000313" key="2">
    <source>
        <dbReference type="EMBL" id="MPC83251.1"/>
    </source>
</evidence>
<feature type="region of interest" description="Disordered" evidence="1">
    <location>
        <begin position="158"/>
        <end position="191"/>
    </location>
</feature>
<evidence type="ECO:0000256" key="1">
    <source>
        <dbReference type="SAM" id="MobiDB-lite"/>
    </source>
</evidence>
<evidence type="ECO:0000313" key="3">
    <source>
        <dbReference type="Proteomes" id="UP000324222"/>
    </source>
</evidence>
<dbReference type="AlphaFoldDB" id="A0A5B7ICQ9"/>
<sequence>MHQQEASINTSTLSNTPFNTTHHNHPAILNSNTLSRIAIISHHDHNHDLSALLPIKSTVTARTDTKQLEGDGDGKTRRISHVLTLQRYPTSSNSSENGAYVAHHSHRSPRATHTDVTLLIPHGHTKHAAHRTKPHANLRNEGYYSILLNAHATHSNISLSNTLPSTPNSCSCPKKRKKRRRSEASNLNRSTGRKKTCFTLLRENGIEKPIFHKISRASLKLQDYEKRRGGGGGGGGGWKRQLGREMLRIACQEDDSHYSSFSAFAR</sequence>
<reference evidence="2 3" key="1">
    <citation type="submission" date="2019-05" db="EMBL/GenBank/DDBJ databases">
        <title>Another draft genome of Portunus trituberculatus and its Hox gene families provides insights of decapod evolution.</title>
        <authorList>
            <person name="Jeong J.-H."/>
            <person name="Song I."/>
            <person name="Kim S."/>
            <person name="Choi T."/>
            <person name="Kim D."/>
            <person name="Ryu S."/>
            <person name="Kim W."/>
        </authorList>
    </citation>
    <scope>NUCLEOTIDE SEQUENCE [LARGE SCALE GENOMIC DNA]</scope>
    <source>
        <tissue evidence="2">Muscle</tissue>
    </source>
</reference>
<accession>A0A5B7ICQ9</accession>
<gene>
    <name evidence="2" type="ORF">E2C01_077956</name>
</gene>
<dbReference type="EMBL" id="VSRR010061979">
    <property type="protein sequence ID" value="MPC83251.1"/>
    <property type="molecule type" value="Genomic_DNA"/>
</dbReference>
<comment type="caution">
    <text evidence="2">The sequence shown here is derived from an EMBL/GenBank/DDBJ whole genome shotgun (WGS) entry which is preliminary data.</text>
</comment>
<proteinExistence type="predicted"/>
<dbReference type="Proteomes" id="UP000324222">
    <property type="component" value="Unassembled WGS sequence"/>
</dbReference>
<feature type="region of interest" description="Disordered" evidence="1">
    <location>
        <begin position="89"/>
        <end position="111"/>
    </location>
</feature>
<name>A0A5B7ICQ9_PORTR</name>
<keyword evidence="3" id="KW-1185">Reference proteome</keyword>